<gene>
    <name evidence="9" type="ORF">IFR04_012277</name>
</gene>
<feature type="compositionally biased region" description="Basic and acidic residues" evidence="5">
    <location>
        <begin position="1832"/>
        <end position="1848"/>
    </location>
</feature>
<dbReference type="PANTHER" id="PTHR21597:SF0">
    <property type="entry name" value="THO COMPLEX SUBUNIT 2"/>
    <property type="match status" value="1"/>
</dbReference>
<keyword evidence="4" id="KW-0539">Nucleus</keyword>
<dbReference type="Pfam" id="PF11732">
    <property type="entry name" value="Thoc2"/>
    <property type="match status" value="1"/>
</dbReference>
<accession>A0A8H7T6Z4</accession>
<feature type="region of interest" description="Disordered" evidence="5">
    <location>
        <begin position="1463"/>
        <end position="1547"/>
    </location>
</feature>
<feature type="compositionally biased region" description="Basic and acidic residues" evidence="5">
    <location>
        <begin position="2286"/>
        <end position="2300"/>
    </location>
</feature>
<feature type="region of interest" description="Disordered" evidence="5">
    <location>
        <begin position="1070"/>
        <end position="1106"/>
    </location>
</feature>
<evidence type="ECO:0000256" key="5">
    <source>
        <dbReference type="SAM" id="MobiDB-lite"/>
    </source>
</evidence>
<evidence type="ECO:0000259" key="8">
    <source>
        <dbReference type="Pfam" id="PF16134"/>
    </source>
</evidence>
<dbReference type="InterPro" id="IPR021726">
    <property type="entry name" value="THO_THOC2_N"/>
</dbReference>
<comment type="similarity">
    <text evidence="2">Belongs to the THOC2 family.</text>
</comment>
<dbReference type="GO" id="GO:0006406">
    <property type="term" value="P:mRNA export from nucleus"/>
    <property type="evidence" value="ECO:0007669"/>
    <property type="project" value="InterPro"/>
</dbReference>
<feature type="region of interest" description="Disordered" evidence="5">
    <location>
        <begin position="437"/>
        <end position="503"/>
    </location>
</feature>
<evidence type="ECO:0000256" key="3">
    <source>
        <dbReference type="ARBA" id="ARBA00019596"/>
    </source>
</evidence>
<proteinExistence type="inferred from homology"/>
<name>A0A8H7T6Z4_9HELO</name>
<dbReference type="InterPro" id="IPR032302">
    <property type="entry name" value="THOC2_N"/>
</dbReference>
<dbReference type="Pfam" id="PF11262">
    <property type="entry name" value="Tho2"/>
    <property type="match status" value="1"/>
</dbReference>
<evidence type="ECO:0000259" key="6">
    <source>
        <dbReference type="Pfam" id="PF11262"/>
    </source>
</evidence>
<feature type="compositionally biased region" description="Basic and acidic residues" evidence="5">
    <location>
        <begin position="2349"/>
        <end position="2358"/>
    </location>
</feature>
<feature type="compositionally biased region" description="Basic and acidic residues" evidence="5">
    <location>
        <begin position="1607"/>
        <end position="1691"/>
    </location>
</feature>
<feature type="domain" description="THO complex subunitTHOC2 N-terminal" evidence="7">
    <location>
        <begin position="767"/>
        <end position="843"/>
    </location>
</feature>
<dbReference type="GO" id="GO:0000445">
    <property type="term" value="C:THO complex part of transcription export complex"/>
    <property type="evidence" value="ECO:0007669"/>
    <property type="project" value="TreeGrafter"/>
</dbReference>
<feature type="region of interest" description="Disordered" evidence="5">
    <location>
        <begin position="1"/>
        <end position="33"/>
    </location>
</feature>
<dbReference type="Proteomes" id="UP000664132">
    <property type="component" value="Unassembled WGS sequence"/>
</dbReference>
<evidence type="ECO:0000313" key="9">
    <source>
        <dbReference type="EMBL" id="KAG4414579.1"/>
    </source>
</evidence>
<feature type="compositionally biased region" description="Low complexity" evidence="5">
    <location>
        <begin position="2109"/>
        <end position="2120"/>
    </location>
</feature>
<feature type="compositionally biased region" description="Low complexity" evidence="5">
    <location>
        <begin position="2017"/>
        <end position="2033"/>
    </location>
</feature>
<dbReference type="GO" id="GO:0006397">
    <property type="term" value="P:mRNA processing"/>
    <property type="evidence" value="ECO:0007669"/>
    <property type="project" value="InterPro"/>
</dbReference>
<feature type="compositionally biased region" description="Basic and acidic residues" evidence="5">
    <location>
        <begin position="2307"/>
        <end position="2343"/>
    </location>
</feature>
<feature type="compositionally biased region" description="Low complexity" evidence="5">
    <location>
        <begin position="1949"/>
        <end position="1971"/>
    </location>
</feature>
<dbReference type="OrthoDB" id="29024at2759"/>
<keyword evidence="10" id="KW-1185">Reference proteome</keyword>
<feature type="compositionally biased region" description="Pro residues" evidence="5">
    <location>
        <begin position="1920"/>
        <end position="1932"/>
    </location>
</feature>
<dbReference type="InterPro" id="IPR040007">
    <property type="entry name" value="Tho2"/>
</dbReference>
<evidence type="ECO:0000313" key="10">
    <source>
        <dbReference type="Proteomes" id="UP000664132"/>
    </source>
</evidence>
<feature type="compositionally biased region" description="Basic and acidic residues" evidence="5">
    <location>
        <begin position="469"/>
        <end position="481"/>
    </location>
</feature>
<feature type="compositionally biased region" description="Pro residues" evidence="5">
    <location>
        <begin position="2121"/>
        <end position="2138"/>
    </location>
</feature>
<comment type="caution">
    <text evidence="9">The sequence shown here is derived from an EMBL/GenBank/DDBJ whole genome shotgun (WGS) entry which is preliminary data.</text>
</comment>
<feature type="domain" description="THO complex subunitTHOC2 C-terminal" evidence="6">
    <location>
        <begin position="1129"/>
        <end position="1437"/>
    </location>
</feature>
<evidence type="ECO:0000256" key="1">
    <source>
        <dbReference type="ARBA" id="ARBA00004123"/>
    </source>
</evidence>
<comment type="subcellular location">
    <subcellularLocation>
        <location evidence="1">Nucleus</location>
    </subcellularLocation>
</comment>
<feature type="compositionally biased region" description="Basic and acidic residues" evidence="5">
    <location>
        <begin position="437"/>
        <end position="450"/>
    </location>
</feature>
<feature type="compositionally biased region" description="Basic and acidic residues" evidence="5">
    <location>
        <begin position="2192"/>
        <end position="2228"/>
    </location>
</feature>
<feature type="compositionally biased region" description="Polar residues" evidence="5">
    <location>
        <begin position="1807"/>
        <end position="1816"/>
    </location>
</feature>
<reference evidence="9" key="1">
    <citation type="submission" date="2021-02" db="EMBL/GenBank/DDBJ databases">
        <title>Genome sequence Cadophora malorum strain M34.</title>
        <authorList>
            <person name="Stefanovic E."/>
            <person name="Vu D."/>
            <person name="Scully C."/>
            <person name="Dijksterhuis J."/>
            <person name="Roader J."/>
            <person name="Houbraken J."/>
        </authorList>
    </citation>
    <scope>NUCLEOTIDE SEQUENCE</scope>
    <source>
        <strain evidence="9">M34</strain>
    </source>
</reference>
<feature type="compositionally biased region" description="Polar residues" evidence="5">
    <location>
        <begin position="1728"/>
        <end position="1738"/>
    </location>
</feature>
<organism evidence="9 10">
    <name type="scientific">Cadophora malorum</name>
    <dbReference type="NCBI Taxonomy" id="108018"/>
    <lineage>
        <taxon>Eukaryota</taxon>
        <taxon>Fungi</taxon>
        <taxon>Dikarya</taxon>
        <taxon>Ascomycota</taxon>
        <taxon>Pezizomycotina</taxon>
        <taxon>Leotiomycetes</taxon>
        <taxon>Helotiales</taxon>
        <taxon>Ploettnerulaceae</taxon>
        <taxon>Cadophora</taxon>
    </lineage>
</organism>
<sequence>MSPPPPRPVSAAPTPTANTPTTENATPILRPDPTPFDYTFLTEERLVAWGTKCQEVTSAGRQAIQDEDTTDLSSIFQELIRATVDGRIDPTVAGTCVKDILEPESTVADGTIPSFNAPVLFLDILSMMLEDGTKTPALTPFVIATEISPDLMRLNFDNDVLEALGLTKDTFKRMAVRKATNQLYRQGNYNLLREETEGYSKLVTELFTTSGSEPPSGEVVEEAFERVKGLIGTFDLDVGRVLDITLDVFAAVLIKHFRFFIKLLRVSSWWPRHGEIDGEKHSGLPNWALPSSQGWMTTPEEEELSKQQRVARDALFWDRARDVGLDAYFEVGGRRAVDDETKQQALDNSVSVDDESDADREWIKHTGTLPPSGNRVAAQLLGFKLRFYTSEARDDEDTLPANLIYLTALLIKIGFISLRDLYPHLWPLDENMPAVREARQQELAEKEKLSRPGGGATNALTMAGALTDDDPKNGGRTREAASSKSDPVAKPTTEPLEKDKAKEPQDQKVQLLVCLLTIGAIPESLFMLGRFPWLPEAYPELIPLINRILHHSVKDLYDEVKPVATNAEDVECPTKKVAEPDQSGVPKGQVRLAQLPVKKQLRWPFPDKHDTNESTSYRFYWDEWADDIPVCRNVDDLFVLCGTFLNLSGVNIGKDATLLSKITRIGIDSLRTDRAKENFDRWQDLLKRLLVPALSLTNANSALVSEVWALLKLYPVAVRYSVYAEWFEGQTSRLPAIKAAFARTKLETLSTMKRISKINVSPMARALAKIAYSSPGIVFGIALSQIESYNNLTEVVVECAKHFTSLGYDVLVWSLMSALGGKDRNRTNAEFALLPSRWLLALSRFSGKVYKRYSILNLSPILRYVADQLYRGNSTDLVILKELIAQMSGIVPDTDFTNAQIHAMTGGEELRKHTLITLYDKRFESTKTSQRLMRALNESNLSGELLISIAQHRQAAIYKIADADAHIKLLATMMDDTQEALSQYLELLRSNLSVEEFDRQVPGIPELLKDFGLDPGLAFFIGRPSLAHRRSNAASPILNGTTKALPDVAIPSTTLADAEGDIGMADAKQMNGEETDSSKLVNGDAAQEDAQMVDVKEESPPSLKSDPFHKILEPIIETVQTVLPEGSFKSLSPELYVTFWVSSLGDLALPNNSYETEISRLVTEISELAKDRTDMSRTGVAAKETKKKHLSSTRDKLIAEFKEALNNFSQKKVRLLKTKSLWFSKTLNPNFAMEAFLEKCLLPRLLLSPSDSEYCFRMVKFLHENGVPYFRTLALYSQIFRANRLRAIIFACTVREAENLGRFLRLVLTDLSRWHADSAVFEKEAWGTGGNLPGFAKALDDNGKPKGLVAYDGDNGFKSLLLRWHTALNTAIRDCLGGTEWMHIRNAITVLKSVVEVFPAINFHGTKILEQLEIIAAREKGTREDLSLTGNAVLVQLKKREPKWVMVQAFGHVGSMAHLANDSANASQEGGKSAAKSLLKPTAPEFKPGSRASSQGVSTPKVPGPAEVEDGEVDDAKTSRAATKSSDSTENARITKRPLPPAAAMESKKIDVLAERDRFKAAKALQSTPANVPSRPEIGRNAPPTSLLDRGSPNLPSRPDAPFPSRDLLDRHPRHGDRRDGRDSRLQDPRLDRPSGRPGDRPSERLGDRPGDRPRDFPGTDRRAPEIASREFGRSSDRMPAPDRERVRPDPPPRWTADSARDKIERTAREREVDSGRLSRDMPPPRPSGQSSDRTPAATSEKLPAVNPERQELINPERAALISADKNPSRSNSPRRGREEPRDRVSSRPQSPRRHGADKEHTDSRSSRNPPESYNSPRGRVEDAQPPPAGPRSDRPMDRERGGPHDRPGFQPSQPPPRSLDPDHGRLNAVSRPQPDPNFGRLSAPSQDIPSGPRDRNSRGNRIGNAPVPPRPSARSGELPRPPTPEKQPPTGPSGGRHPRRSVSGQFDASSAASGPNANPATPVTPSPASAIHPDRLKQLGGPVSQPHVQTQAAPQPAAPIHPDRLRAFGSEDAVKPQSPSQMNSNSNNRSRPNVPPLATSVPPSGPKGSQASPVHPGPNGFAAPTGPASATERAARGGRRQLAGINTMLQQAGQQNTPDRVNVRGRGRMSSGMGPETPNSGPPTPSLPIPPPPPGLPPARQETARDPGRDLINPARADLITGSDAPNEERDRDRSGRRERSGKSRRSSRSPGRERESKRGAPEDERSQRSEYRDRSDRRDPEKDRHQSKSSPAPTRDLMAGRESAVGRESGRDRERGDRDTDSSRRDGRERDVTRDPNSSWTGERGAERGHERGERGNERGGSGRSSRDTRSSGDLRGSGEERRDGRGREDGGGGRKRRSDEGGMESRSGHDKRVRR</sequence>
<feature type="compositionally biased region" description="Basic and acidic residues" evidence="5">
    <location>
        <begin position="1795"/>
        <end position="1806"/>
    </location>
</feature>
<feature type="compositionally biased region" description="Polar residues" evidence="5">
    <location>
        <begin position="2088"/>
        <end position="2100"/>
    </location>
</feature>
<feature type="compositionally biased region" description="Low complexity" evidence="5">
    <location>
        <begin position="1986"/>
        <end position="1996"/>
    </location>
</feature>
<dbReference type="PANTHER" id="PTHR21597">
    <property type="entry name" value="THO2 PROTEIN"/>
    <property type="match status" value="1"/>
</dbReference>
<feature type="compositionally biased region" description="Low complexity" evidence="5">
    <location>
        <begin position="9"/>
        <end position="27"/>
    </location>
</feature>
<dbReference type="EMBL" id="JAFJYH010000258">
    <property type="protein sequence ID" value="KAG4414579.1"/>
    <property type="molecule type" value="Genomic_DNA"/>
</dbReference>
<feature type="domain" description="THO complex subunit 2 N-terminal" evidence="8">
    <location>
        <begin position="41"/>
        <end position="765"/>
    </location>
</feature>
<evidence type="ECO:0000256" key="2">
    <source>
        <dbReference type="ARBA" id="ARBA00007857"/>
    </source>
</evidence>
<feature type="compositionally biased region" description="Basic and acidic residues" evidence="5">
    <location>
        <begin position="2246"/>
        <end position="2276"/>
    </location>
</feature>
<evidence type="ECO:0000256" key="4">
    <source>
        <dbReference type="ARBA" id="ARBA00023242"/>
    </source>
</evidence>
<feature type="compositionally biased region" description="Basic and acidic residues" evidence="5">
    <location>
        <begin position="2168"/>
        <end position="2183"/>
    </location>
</feature>
<dbReference type="Pfam" id="PF16134">
    <property type="entry name" value="THOC2_N"/>
    <property type="match status" value="1"/>
</dbReference>
<protein>
    <recommendedName>
        <fullName evidence="3">THO complex subunit 2</fullName>
    </recommendedName>
</protein>
<evidence type="ECO:0000259" key="7">
    <source>
        <dbReference type="Pfam" id="PF11732"/>
    </source>
</evidence>
<dbReference type="GO" id="GO:0003729">
    <property type="term" value="F:mRNA binding"/>
    <property type="evidence" value="ECO:0007669"/>
    <property type="project" value="TreeGrafter"/>
</dbReference>
<feature type="compositionally biased region" description="Polar residues" evidence="5">
    <location>
        <begin position="1520"/>
        <end position="1532"/>
    </location>
</feature>
<dbReference type="InterPro" id="IPR021418">
    <property type="entry name" value="THO_THOC2_C"/>
</dbReference>
<feature type="compositionally biased region" description="Basic and acidic residues" evidence="5">
    <location>
        <begin position="1776"/>
        <end position="1786"/>
    </location>
</feature>
<feature type="compositionally biased region" description="Basic and acidic residues" evidence="5">
    <location>
        <begin position="1699"/>
        <end position="1720"/>
    </location>
</feature>
<feature type="region of interest" description="Disordered" evidence="5">
    <location>
        <begin position="1561"/>
        <end position="2358"/>
    </location>
</feature>